<feature type="compositionally biased region" description="Polar residues" evidence="1">
    <location>
        <begin position="66"/>
        <end position="75"/>
    </location>
</feature>
<dbReference type="Pfam" id="PF20149">
    <property type="entry name" value="DUF6532"/>
    <property type="match status" value="1"/>
</dbReference>
<protein>
    <submittedName>
        <fullName evidence="3">Cytochrome P450 51</fullName>
    </submittedName>
</protein>
<feature type="compositionally biased region" description="Acidic residues" evidence="1">
    <location>
        <begin position="339"/>
        <end position="360"/>
    </location>
</feature>
<feature type="region of interest" description="Disordered" evidence="1">
    <location>
        <begin position="140"/>
        <end position="185"/>
    </location>
</feature>
<feature type="compositionally biased region" description="Polar residues" evidence="1">
    <location>
        <begin position="161"/>
        <end position="182"/>
    </location>
</feature>
<feature type="compositionally biased region" description="Polar residues" evidence="1">
    <location>
        <begin position="305"/>
        <end position="318"/>
    </location>
</feature>
<proteinExistence type="predicted"/>
<evidence type="ECO:0000313" key="3">
    <source>
        <dbReference type="EMBL" id="VWO99054.1"/>
    </source>
</evidence>
<evidence type="ECO:0000259" key="2">
    <source>
        <dbReference type="Pfam" id="PF20149"/>
    </source>
</evidence>
<feature type="compositionally biased region" description="Polar residues" evidence="1">
    <location>
        <begin position="1"/>
        <end position="12"/>
    </location>
</feature>
<gene>
    <name evidence="3" type="primary">G4MZG5</name>
</gene>
<feature type="domain" description="DUF6532" evidence="2">
    <location>
        <begin position="415"/>
        <end position="602"/>
    </location>
</feature>
<dbReference type="InterPro" id="IPR045341">
    <property type="entry name" value="DUF6532"/>
</dbReference>
<feature type="compositionally biased region" description="Basic and acidic residues" evidence="1">
    <location>
        <begin position="371"/>
        <end position="382"/>
    </location>
</feature>
<feature type="compositionally biased region" description="Basic and acidic residues" evidence="1">
    <location>
        <begin position="44"/>
        <end position="60"/>
    </location>
</feature>
<reference evidence="3" key="1">
    <citation type="submission" date="2019-10" db="EMBL/GenBank/DDBJ databases">
        <authorList>
            <person name="Nor Muhammad N."/>
        </authorList>
    </citation>
    <scope>NUCLEOTIDE SEQUENCE</scope>
</reference>
<feature type="compositionally biased region" description="Basic and acidic residues" evidence="1">
    <location>
        <begin position="389"/>
        <end position="401"/>
    </location>
</feature>
<dbReference type="AlphaFoldDB" id="A0A5K1K1S5"/>
<feature type="region of interest" description="Disordered" evidence="1">
    <location>
        <begin position="1"/>
        <end position="127"/>
    </location>
</feature>
<organism evidence="3">
    <name type="scientific">Ganoderma boninense</name>
    <dbReference type="NCBI Taxonomy" id="34458"/>
    <lineage>
        <taxon>Eukaryota</taxon>
        <taxon>Fungi</taxon>
        <taxon>Dikarya</taxon>
        <taxon>Basidiomycota</taxon>
        <taxon>Agaricomycotina</taxon>
        <taxon>Agaricomycetes</taxon>
        <taxon>Polyporales</taxon>
        <taxon>Polyporaceae</taxon>
        <taxon>Ganoderma</taxon>
    </lineage>
</organism>
<feature type="region of interest" description="Disordered" evidence="1">
    <location>
        <begin position="292"/>
        <end position="401"/>
    </location>
</feature>
<sequence length="672" mass="74760">MSSNDSSAQAVSRSGRHLRDSAKKKEAKESEGAADIPLSKRKRGDKDKENHHGDKGKGKGPEFNITPLSTNSTALKGTPINLQARKCGLPQPKSQPASMSKIQPATITAGHRHSQPSSTTPSVRKLSAEKAAELTALKSPFGALPSGRNGRSEPQSRMLAGSSTSTFGQRSTPALVTTTPQENRARHELPRQASDYPRGPARSLGAMIASGSTHQRTANSCAAEVEAHHTVSDALNGAERMAHYQVSMLQDVALEDSYSAEDDEQGIPRKFWIPSHLRQLAHHAVARLNDDNADENHAGAGHDFSMNTNFDNSSQNGDNPADVNLQYSDEQHQSAGAFSDDEHEGEYDDAPNIQDEDYDSDVPLAKRRRARDRDSSEMDPHAGCRKATRVREREEGKRPRVADYETDARHILLQAIPIFKSLVSSEDAYPDKLTEMTWAKQAWWKPLTSWISNLHPTITAYSWHLRGEVKTAARSLVETVYRFRSSGQAEIQLRNRERVAALRKDDAFVYRKRGPTADDHEGLYEADIIQQMANRIYFKDKKDDGVVLQGRYSPFPIVAFALIITAVECAIDEWTDGSFTKVPFTEDKYSPVYRHHLRELRQYEAASDDLHIVTRLCQWIYEDGRIYTKAGPDETLITRSLGARAYAKGIADFKRNGGRLNKAGEESTDEDN</sequence>
<dbReference type="EMBL" id="LR727370">
    <property type="protein sequence ID" value="VWO99054.1"/>
    <property type="molecule type" value="Genomic_DNA"/>
</dbReference>
<accession>A0A5K1K1S5</accession>
<evidence type="ECO:0000256" key="1">
    <source>
        <dbReference type="SAM" id="MobiDB-lite"/>
    </source>
</evidence>
<feature type="compositionally biased region" description="Basic and acidic residues" evidence="1">
    <location>
        <begin position="17"/>
        <end position="31"/>
    </location>
</feature>
<feature type="compositionally biased region" description="Polar residues" evidence="1">
    <location>
        <begin position="92"/>
        <end position="106"/>
    </location>
</feature>
<feature type="compositionally biased region" description="Polar residues" evidence="1">
    <location>
        <begin position="325"/>
        <end position="336"/>
    </location>
</feature>
<name>A0A5K1K1S5_9APHY</name>